<comment type="caution">
    <text evidence="7">The sequence shown here is derived from an EMBL/GenBank/DDBJ whole genome shotgun (WGS) entry which is preliminary data.</text>
</comment>
<protein>
    <recommendedName>
        <fullName evidence="6">Protein kinase domain-containing protein</fullName>
    </recommendedName>
</protein>
<keyword evidence="2 5" id="KW-0547">Nucleotide-binding</keyword>
<dbReference type="Pfam" id="PF00069">
    <property type="entry name" value="Pkinase"/>
    <property type="match status" value="1"/>
</dbReference>
<accession>A0ABR2KZ30</accession>
<proteinExistence type="predicted"/>
<dbReference type="PROSITE" id="PS00108">
    <property type="entry name" value="PROTEIN_KINASE_ST"/>
    <property type="match status" value="1"/>
</dbReference>
<dbReference type="InterPro" id="IPR008271">
    <property type="entry name" value="Ser/Thr_kinase_AS"/>
</dbReference>
<evidence type="ECO:0000313" key="7">
    <source>
        <dbReference type="EMBL" id="KAK8896380.1"/>
    </source>
</evidence>
<dbReference type="SUPFAM" id="SSF56112">
    <property type="entry name" value="Protein kinase-like (PK-like)"/>
    <property type="match status" value="1"/>
</dbReference>
<evidence type="ECO:0000256" key="3">
    <source>
        <dbReference type="ARBA" id="ARBA00022777"/>
    </source>
</evidence>
<dbReference type="PANTHER" id="PTHR24348">
    <property type="entry name" value="SERINE/THREONINE-PROTEIN KINASE UNC-51-RELATED"/>
    <property type="match status" value="1"/>
</dbReference>
<dbReference type="PROSITE" id="PS50011">
    <property type="entry name" value="PROTEIN_KINASE_DOM"/>
    <property type="match status" value="1"/>
</dbReference>
<dbReference type="SMART" id="SM00220">
    <property type="entry name" value="S_TKc"/>
    <property type="match status" value="1"/>
</dbReference>
<evidence type="ECO:0000256" key="1">
    <source>
        <dbReference type="ARBA" id="ARBA00022679"/>
    </source>
</evidence>
<keyword evidence="8" id="KW-1185">Reference proteome</keyword>
<dbReference type="InterPro" id="IPR045269">
    <property type="entry name" value="Atg1-like"/>
</dbReference>
<dbReference type="InterPro" id="IPR011009">
    <property type="entry name" value="Kinase-like_dom_sf"/>
</dbReference>
<feature type="binding site" evidence="5">
    <location>
        <position position="43"/>
    </location>
    <ligand>
        <name>ATP</name>
        <dbReference type="ChEBI" id="CHEBI:30616"/>
    </ligand>
</feature>
<dbReference type="InterPro" id="IPR017441">
    <property type="entry name" value="Protein_kinase_ATP_BS"/>
</dbReference>
<evidence type="ECO:0000256" key="5">
    <source>
        <dbReference type="PROSITE-ProRule" id="PRU10141"/>
    </source>
</evidence>
<dbReference type="PANTHER" id="PTHR24348:SF22">
    <property type="entry name" value="NON-SPECIFIC SERINE_THREONINE PROTEIN KINASE"/>
    <property type="match status" value="1"/>
</dbReference>
<reference evidence="7 8" key="1">
    <citation type="submission" date="2024-04" db="EMBL/GenBank/DDBJ databases">
        <title>Tritrichomonas musculus Genome.</title>
        <authorList>
            <person name="Alves-Ferreira E."/>
            <person name="Grigg M."/>
            <person name="Lorenzi H."/>
            <person name="Galac M."/>
        </authorList>
    </citation>
    <scope>NUCLEOTIDE SEQUENCE [LARGE SCALE GENOMIC DNA]</scope>
    <source>
        <strain evidence="7 8">EAF2021</strain>
    </source>
</reference>
<keyword evidence="4 5" id="KW-0067">ATP-binding</keyword>
<organism evidence="7 8">
    <name type="scientific">Tritrichomonas musculus</name>
    <dbReference type="NCBI Taxonomy" id="1915356"/>
    <lineage>
        <taxon>Eukaryota</taxon>
        <taxon>Metamonada</taxon>
        <taxon>Parabasalia</taxon>
        <taxon>Tritrichomonadida</taxon>
        <taxon>Tritrichomonadidae</taxon>
        <taxon>Tritrichomonas</taxon>
    </lineage>
</organism>
<keyword evidence="3" id="KW-0418">Kinase</keyword>
<name>A0ABR2KZ30_9EUKA</name>
<dbReference type="Proteomes" id="UP001470230">
    <property type="component" value="Unassembled WGS sequence"/>
</dbReference>
<feature type="domain" description="Protein kinase" evidence="6">
    <location>
        <begin position="8"/>
        <end position="297"/>
    </location>
</feature>
<dbReference type="PROSITE" id="PS00107">
    <property type="entry name" value="PROTEIN_KINASE_ATP"/>
    <property type="match status" value="1"/>
</dbReference>
<gene>
    <name evidence="7" type="ORF">M9Y10_014278</name>
</gene>
<keyword evidence="1" id="KW-0808">Transferase</keyword>
<evidence type="ECO:0000313" key="8">
    <source>
        <dbReference type="Proteomes" id="UP001470230"/>
    </source>
</evidence>
<dbReference type="Gene3D" id="1.10.510.10">
    <property type="entry name" value="Transferase(Phosphotransferase) domain 1"/>
    <property type="match status" value="1"/>
</dbReference>
<evidence type="ECO:0000256" key="2">
    <source>
        <dbReference type="ARBA" id="ARBA00022741"/>
    </source>
</evidence>
<evidence type="ECO:0000259" key="6">
    <source>
        <dbReference type="PROSITE" id="PS50011"/>
    </source>
</evidence>
<evidence type="ECO:0000256" key="4">
    <source>
        <dbReference type="ARBA" id="ARBA00022840"/>
    </source>
</evidence>
<dbReference type="InterPro" id="IPR000719">
    <property type="entry name" value="Prot_kinase_dom"/>
</dbReference>
<dbReference type="EMBL" id="JAPFFF010000002">
    <property type="protein sequence ID" value="KAK8896380.1"/>
    <property type="molecule type" value="Genomic_DNA"/>
</dbReference>
<sequence length="567" mass="64210">MAIVAGKFKIEKEIGRGAYATVYSAVLIQPYPPLKIGDYVAIKSISTSRISSAKEKEKLENEINLMKTLNHPNIVRLYGVERLRAYYFLIMEYCNYGDLIHFLHSFNDGNGTGLPEDIIINFMYQIGSGLNYLHSHQIVHRDLKPHNILILKKNNVSTNKNSKESLNDSIDIDNFTLKIADFGFARFLRPSDLAETICGSPVYMAPEIQFGTHYTSSVDMWSLGVIIYELIAGRTPFPNIKSQFELAQELKNRGSQPYCLPVSAQASDELREIIPHLLTIDSEKRMTLNEFLSSSIFKKFKDSKPEFNSEMNTMDENIQVSNENNTSNEFLVDSNDSAFLQKYSSINRDFSFIAADGNLTANDARSLLSKAQDSANLISDTFNLRNQKDNLQNSTDEISTIELSYQLSTKLCCFLLDFLFEYKQLTETSFTTILDAGLISDDIPAKRKYENQALSFVSELSEIAISLKDYIDTINSSSTKDDSDTKISAEQSLFNEGLKLAIEGAQAEKNNLTTTDYLSNYKKSLLLLMPIAYRTISDEFTNFVRDVYLKISNRCDLIEKKEADQDQ</sequence>